<comment type="caution">
    <text evidence="1">The sequence shown here is derived from an EMBL/GenBank/DDBJ whole genome shotgun (WGS) entry which is preliminary data.</text>
</comment>
<reference evidence="1" key="1">
    <citation type="submission" date="2023-05" db="EMBL/GenBank/DDBJ databases">
        <title>Nepenthes gracilis genome sequencing.</title>
        <authorList>
            <person name="Fukushima K."/>
        </authorList>
    </citation>
    <scope>NUCLEOTIDE SEQUENCE</scope>
    <source>
        <strain evidence="1">SING2019-196</strain>
    </source>
</reference>
<accession>A0AAD3TDS1</accession>
<protein>
    <submittedName>
        <fullName evidence="1">Uncharacterized protein</fullName>
    </submittedName>
</protein>
<proteinExistence type="predicted"/>
<sequence length="125" mass="14030">MNCWVCLAVQVLDQVLPLSVVVAFSCLKWVIDYDLLSWLSYGFVLSLLWSFVEEGYDESDSVTVMSLMCQSHLMAGLFSLRSTVFWPIPCGVEAGSLLPRWMPCFGVVGDDLTGAGFHASRFFMW</sequence>
<dbReference type="AlphaFoldDB" id="A0AAD3TDS1"/>
<dbReference type="EMBL" id="BSYO01000034">
    <property type="protein sequence ID" value="GMH28203.1"/>
    <property type="molecule type" value="Genomic_DNA"/>
</dbReference>
<evidence type="ECO:0000313" key="1">
    <source>
        <dbReference type="EMBL" id="GMH28203.1"/>
    </source>
</evidence>
<evidence type="ECO:0000313" key="2">
    <source>
        <dbReference type="Proteomes" id="UP001279734"/>
    </source>
</evidence>
<keyword evidence="2" id="KW-1185">Reference proteome</keyword>
<name>A0AAD3TDS1_NEPGR</name>
<gene>
    <name evidence="1" type="ORF">Nepgr_030046</name>
</gene>
<dbReference type="Proteomes" id="UP001279734">
    <property type="component" value="Unassembled WGS sequence"/>
</dbReference>
<organism evidence="1 2">
    <name type="scientific">Nepenthes gracilis</name>
    <name type="common">Slender pitcher plant</name>
    <dbReference type="NCBI Taxonomy" id="150966"/>
    <lineage>
        <taxon>Eukaryota</taxon>
        <taxon>Viridiplantae</taxon>
        <taxon>Streptophyta</taxon>
        <taxon>Embryophyta</taxon>
        <taxon>Tracheophyta</taxon>
        <taxon>Spermatophyta</taxon>
        <taxon>Magnoliopsida</taxon>
        <taxon>eudicotyledons</taxon>
        <taxon>Gunneridae</taxon>
        <taxon>Pentapetalae</taxon>
        <taxon>Caryophyllales</taxon>
        <taxon>Nepenthaceae</taxon>
        <taxon>Nepenthes</taxon>
    </lineage>
</organism>